<dbReference type="EMBL" id="JNAJ01000018">
    <property type="protein sequence ID" value="KGF90021.1"/>
    <property type="molecule type" value="Genomic_DNA"/>
</dbReference>
<dbReference type="PANTHER" id="PTHR36900:SF1">
    <property type="entry name" value="NAD(P)H-QUINONE OXIDOREDUCTASE SUBUNIT M, CHLOROPLASTIC"/>
    <property type="match status" value="1"/>
</dbReference>
<dbReference type="PANTHER" id="PTHR36900">
    <property type="entry name" value="NAD(P)H-QUINONE OXIDOREDUCTASE SUBUNIT M, CHLOROPLASTIC"/>
    <property type="match status" value="1"/>
</dbReference>
<keyword evidence="6 11" id="KW-1278">Translocase</keyword>
<evidence type="ECO:0000256" key="6">
    <source>
        <dbReference type="ARBA" id="ARBA00022967"/>
    </source>
</evidence>
<evidence type="ECO:0000256" key="1">
    <source>
        <dbReference type="ARBA" id="ARBA00004170"/>
    </source>
</evidence>
<evidence type="ECO:0000313" key="12">
    <source>
        <dbReference type="EMBL" id="KGF90021.1"/>
    </source>
</evidence>
<accession>A0A0A1ZNC0</accession>
<keyword evidence="2 11" id="KW-0813">Transport</keyword>
<keyword evidence="8 11" id="KW-0472">Membrane</keyword>
<dbReference type="GO" id="GO:0016655">
    <property type="term" value="F:oxidoreductase activity, acting on NAD(P)H, quinone or similar compound as acceptor"/>
    <property type="evidence" value="ECO:0007669"/>
    <property type="project" value="UniProtKB-UniRule"/>
</dbReference>
<dbReference type="Pfam" id="PF10664">
    <property type="entry name" value="NdhM"/>
    <property type="match status" value="1"/>
</dbReference>
<comment type="subunit">
    <text evidence="11">NDH-1 can be composed of about 15 different subunits; different subcomplexes with different compositions have been identified which probably have different functions.</text>
</comment>
<evidence type="ECO:0000256" key="5">
    <source>
        <dbReference type="ARBA" id="ARBA00022957"/>
    </source>
</evidence>
<dbReference type="GO" id="GO:0048038">
    <property type="term" value="F:quinone binding"/>
    <property type="evidence" value="ECO:0007669"/>
    <property type="project" value="UniProtKB-KW"/>
</dbReference>
<organism evidence="12 13">
    <name type="scientific">Prochlorococcus marinus str. MIT 9116</name>
    <dbReference type="NCBI Taxonomy" id="167544"/>
    <lineage>
        <taxon>Bacteria</taxon>
        <taxon>Bacillati</taxon>
        <taxon>Cyanobacteriota</taxon>
        <taxon>Cyanophyceae</taxon>
        <taxon>Synechococcales</taxon>
        <taxon>Prochlorococcaceae</taxon>
        <taxon>Prochlorococcus</taxon>
    </lineage>
</organism>
<dbReference type="OrthoDB" id="461686at2"/>
<evidence type="ECO:0000256" key="10">
    <source>
        <dbReference type="ARBA" id="ARBA00048026"/>
    </source>
</evidence>
<keyword evidence="4 11" id="KW-0521">NADP</keyword>
<comment type="function">
    <text evidence="11">NDH-1 shuttles electrons from an unknown electron donor, via FMN and iron-sulfur (Fe-S) centers, to quinones in the respiratory and/or the photosynthetic chain. The immediate electron acceptor for the enzyme in this species is believed to be plastoquinone. Couples the redox reaction to proton translocation, and thus conserves the redox energy in a proton gradient. Cyanobacterial NDH-1 also plays a role in inorganic carbon-concentration.</text>
</comment>
<comment type="subcellular location">
    <subcellularLocation>
        <location evidence="11">Cellular thylakoid membrane</location>
        <topology evidence="11">Peripheral membrane protein</topology>
        <orientation evidence="11">Cytoplasmic side</orientation>
    </subcellularLocation>
    <subcellularLocation>
        <location evidence="1">Membrane</location>
        <topology evidence="1">Peripheral membrane protein</topology>
    </subcellularLocation>
</comment>
<evidence type="ECO:0000256" key="7">
    <source>
        <dbReference type="ARBA" id="ARBA00023027"/>
    </source>
</evidence>
<keyword evidence="11" id="KW-0793">Thylakoid</keyword>
<dbReference type="RefSeq" id="WP_032514686.1">
    <property type="nucleotide sequence ID" value="NZ_JNAJ01000018.1"/>
</dbReference>
<protein>
    <recommendedName>
        <fullName evidence="11">NAD(P)H-quinone oxidoreductase subunit M</fullName>
        <ecNumber evidence="11">7.1.1.-</ecNumber>
    </recommendedName>
    <alternativeName>
        <fullName evidence="11">NAD(P)H dehydrogenase I subunit M</fullName>
        <shortName evidence="11">NDH-1 subunit M</shortName>
        <shortName evidence="11">NDH-M</shortName>
    </alternativeName>
</protein>
<reference evidence="13" key="1">
    <citation type="journal article" date="2014" name="Sci. Data">
        <title>Genomes of diverse isolates of the marine cyanobacterium Prochlorococcus.</title>
        <authorList>
            <person name="Biller S."/>
            <person name="Berube P."/>
            <person name="Thompson J."/>
            <person name="Kelly L."/>
            <person name="Roggensack S."/>
            <person name="Awad L."/>
            <person name="Roache-Johnson K."/>
            <person name="Ding H."/>
            <person name="Giovannoni S.J."/>
            <person name="Moore L.R."/>
            <person name="Chisholm S.W."/>
        </authorList>
    </citation>
    <scope>NUCLEOTIDE SEQUENCE [LARGE SCALE GENOMIC DNA]</scope>
</reference>
<evidence type="ECO:0000256" key="9">
    <source>
        <dbReference type="ARBA" id="ARBA00047726"/>
    </source>
</evidence>
<evidence type="ECO:0000256" key="2">
    <source>
        <dbReference type="ARBA" id="ARBA00022448"/>
    </source>
</evidence>
<dbReference type="InterPro" id="IPR018922">
    <property type="entry name" value="NdhM"/>
</dbReference>
<keyword evidence="7 11" id="KW-0520">NAD</keyword>
<evidence type="ECO:0000256" key="11">
    <source>
        <dbReference type="HAMAP-Rule" id="MF_01352"/>
    </source>
</evidence>
<dbReference type="HAMAP" id="MF_01352">
    <property type="entry name" value="NDH1_NDH1M"/>
    <property type="match status" value="1"/>
</dbReference>
<comment type="caution">
    <text evidence="12">The sequence shown here is derived from an EMBL/GenBank/DDBJ whole genome shotgun (WGS) entry which is preliminary data.</text>
</comment>
<gene>
    <name evidence="11" type="primary">ndhM</name>
    <name evidence="12" type="ORF">EU93_1884</name>
</gene>
<name>A0A0A1ZNC0_PROMR</name>
<dbReference type="AlphaFoldDB" id="A0A0A1ZNC0"/>
<dbReference type="GO" id="GO:0031676">
    <property type="term" value="C:plasma membrane-derived thylakoid membrane"/>
    <property type="evidence" value="ECO:0007669"/>
    <property type="project" value="UniProtKB-SubCell"/>
</dbReference>
<keyword evidence="3 11" id="KW-0874">Quinone</keyword>
<sequence length="115" mass="13472">MEKMLLKSTTRHVRIFTAEVVDKELQFHPNKLTLDLDPDNEFIWNKDSLNIINEKFNELIKERAGKDLDDYELRKIGSEIEGLIKFLLQNGQLSYNPDCRVMNYSMGLPKTNEVL</sequence>
<evidence type="ECO:0000256" key="3">
    <source>
        <dbReference type="ARBA" id="ARBA00022719"/>
    </source>
</evidence>
<evidence type="ECO:0000313" key="13">
    <source>
        <dbReference type="Proteomes" id="UP000030491"/>
    </source>
</evidence>
<comment type="similarity">
    <text evidence="11">Belongs to the complex I NdhM subunit family.</text>
</comment>
<evidence type="ECO:0000256" key="8">
    <source>
        <dbReference type="ARBA" id="ARBA00023136"/>
    </source>
</evidence>
<proteinExistence type="inferred from homology"/>
<dbReference type="Proteomes" id="UP000030491">
    <property type="component" value="Unassembled WGS sequence"/>
</dbReference>
<dbReference type="EC" id="7.1.1.-" evidence="11"/>
<evidence type="ECO:0000256" key="4">
    <source>
        <dbReference type="ARBA" id="ARBA00022857"/>
    </source>
</evidence>
<comment type="catalytic activity">
    <reaction evidence="9 11">
        <text>a plastoquinone + NADPH + (n+1) H(+)(in) = a plastoquinol + NADP(+) + n H(+)(out)</text>
        <dbReference type="Rhea" id="RHEA:42612"/>
        <dbReference type="Rhea" id="RHEA-COMP:9561"/>
        <dbReference type="Rhea" id="RHEA-COMP:9562"/>
        <dbReference type="ChEBI" id="CHEBI:15378"/>
        <dbReference type="ChEBI" id="CHEBI:17757"/>
        <dbReference type="ChEBI" id="CHEBI:57783"/>
        <dbReference type="ChEBI" id="CHEBI:58349"/>
        <dbReference type="ChEBI" id="CHEBI:62192"/>
    </reaction>
</comment>
<comment type="catalytic activity">
    <reaction evidence="10 11">
        <text>a plastoquinone + NADH + (n+1) H(+)(in) = a plastoquinol + NAD(+) + n H(+)(out)</text>
        <dbReference type="Rhea" id="RHEA:42608"/>
        <dbReference type="Rhea" id="RHEA-COMP:9561"/>
        <dbReference type="Rhea" id="RHEA-COMP:9562"/>
        <dbReference type="ChEBI" id="CHEBI:15378"/>
        <dbReference type="ChEBI" id="CHEBI:17757"/>
        <dbReference type="ChEBI" id="CHEBI:57540"/>
        <dbReference type="ChEBI" id="CHEBI:57945"/>
        <dbReference type="ChEBI" id="CHEBI:62192"/>
    </reaction>
</comment>
<keyword evidence="5 11" id="KW-0618">Plastoquinone</keyword>